<dbReference type="Proteomes" id="UP001328107">
    <property type="component" value="Unassembled WGS sequence"/>
</dbReference>
<accession>A0AAN5CCH1</accession>
<evidence type="ECO:0000256" key="2">
    <source>
        <dbReference type="SAM" id="Phobius"/>
    </source>
</evidence>
<feature type="non-terminal residue" evidence="3">
    <location>
        <position position="1"/>
    </location>
</feature>
<feature type="compositionally biased region" description="Basic residues" evidence="1">
    <location>
        <begin position="25"/>
        <end position="34"/>
    </location>
</feature>
<dbReference type="EMBL" id="BTRK01000002">
    <property type="protein sequence ID" value="GMR37369.1"/>
    <property type="molecule type" value="Genomic_DNA"/>
</dbReference>
<keyword evidence="2" id="KW-0812">Transmembrane</keyword>
<name>A0AAN5CCH1_9BILA</name>
<feature type="compositionally biased region" description="Polar residues" evidence="1">
    <location>
        <begin position="14"/>
        <end position="24"/>
    </location>
</feature>
<feature type="transmembrane region" description="Helical" evidence="2">
    <location>
        <begin position="120"/>
        <end position="139"/>
    </location>
</feature>
<sequence length="167" mass="19121">CRRREAVDPVPRGSSVSHPFTSSRKGVRTKASGNRKHIHSCSPVETTDICCFSQAKSSIQRRFALPEHLEYKIYMLQPRPFAFPSPSRIFSCTACLTTLRYLLACHDSIENWKLVSFRSFLLSLFFFSSCHLILLYYPFGSPFQSRVFPTRHGRGSIFPSLSKSTEF</sequence>
<keyword evidence="4" id="KW-1185">Reference proteome</keyword>
<reference evidence="4" key="1">
    <citation type="submission" date="2022-10" db="EMBL/GenBank/DDBJ databases">
        <title>Genome assembly of Pristionchus species.</title>
        <authorList>
            <person name="Yoshida K."/>
            <person name="Sommer R.J."/>
        </authorList>
    </citation>
    <scope>NUCLEOTIDE SEQUENCE [LARGE SCALE GENOMIC DNA]</scope>
    <source>
        <strain evidence="4">RS5460</strain>
    </source>
</reference>
<feature type="region of interest" description="Disordered" evidence="1">
    <location>
        <begin position="1"/>
        <end position="34"/>
    </location>
</feature>
<keyword evidence="2" id="KW-0472">Membrane</keyword>
<dbReference type="AlphaFoldDB" id="A0AAN5CCH1"/>
<keyword evidence="2" id="KW-1133">Transmembrane helix</keyword>
<gene>
    <name evidence="3" type="ORF">PMAYCL1PPCAC_07564</name>
</gene>
<protein>
    <submittedName>
        <fullName evidence="3">Uncharacterized protein</fullName>
    </submittedName>
</protein>
<comment type="caution">
    <text evidence="3">The sequence shown here is derived from an EMBL/GenBank/DDBJ whole genome shotgun (WGS) entry which is preliminary data.</text>
</comment>
<proteinExistence type="predicted"/>
<evidence type="ECO:0000313" key="4">
    <source>
        <dbReference type="Proteomes" id="UP001328107"/>
    </source>
</evidence>
<organism evidence="3 4">
    <name type="scientific">Pristionchus mayeri</name>
    <dbReference type="NCBI Taxonomy" id="1317129"/>
    <lineage>
        <taxon>Eukaryota</taxon>
        <taxon>Metazoa</taxon>
        <taxon>Ecdysozoa</taxon>
        <taxon>Nematoda</taxon>
        <taxon>Chromadorea</taxon>
        <taxon>Rhabditida</taxon>
        <taxon>Rhabditina</taxon>
        <taxon>Diplogasteromorpha</taxon>
        <taxon>Diplogasteroidea</taxon>
        <taxon>Neodiplogasteridae</taxon>
        <taxon>Pristionchus</taxon>
    </lineage>
</organism>
<evidence type="ECO:0000256" key="1">
    <source>
        <dbReference type="SAM" id="MobiDB-lite"/>
    </source>
</evidence>
<evidence type="ECO:0000313" key="3">
    <source>
        <dbReference type="EMBL" id="GMR37369.1"/>
    </source>
</evidence>